<dbReference type="InterPro" id="IPR005486">
    <property type="entry name" value="Glucokinase_regulatory_CS"/>
</dbReference>
<dbReference type="OrthoDB" id="9813395at2"/>
<name>A0A4R4RW54_9ACTN</name>
<dbReference type="CDD" id="cd05007">
    <property type="entry name" value="SIS_Etherase"/>
    <property type="match status" value="1"/>
</dbReference>
<dbReference type="InterPro" id="IPR001347">
    <property type="entry name" value="SIS_dom"/>
</dbReference>
<dbReference type="SUPFAM" id="SSF53697">
    <property type="entry name" value="SIS domain"/>
    <property type="match status" value="1"/>
</dbReference>
<dbReference type="EMBL" id="SMKL01000011">
    <property type="protein sequence ID" value="TDC53122.1"/>
    <property type="molecule type" value="Genomic_DNA"/>
</dbReference>
<evidence type="ECO:0000259" key="4">
    <source>
        <dbReference type="PROSITE" id="PS51464"/>
    </source>
</evidence>
<dbReference type="Pfam" id="PF22645">
    <property type="entry name" value="GKRP_SIS_N"/>
    <property type="match status" value="1"/>
</dbReference>
<comment type="pathway">
    <text evidence="3">Amino-sugar metabolism; N-acetylmuramate degradation.</text>
</comment>
<dbReference type="PROSITE" id="PS01272">
    <property type="entry name" value="GCKR"/>
    <property type="match status" value="1"/>
</dbReference>
<evidence type="ECO:0000256" key="1">
    <source>
        <dbReference type="ARBA" id="ARBA00023239"/>
    </source>
</evidence>
<dbReference type="Gene3D" id="3.40.50.10490">
    <property type="entry name" value="Glucose-6-phosphate isomerase like protein, domain 1"/>
    <property type="match status" value="1"/>
</dbReference>
<dbReference type="FunFam" id="3.40.50.10490:FF:000014">
    <property type="entry name" value="N-acetylmuramic acid 6-phosphate etherase"/>
    <property type="match status" value="1"/>
</dbReference>
<comment type="subunit">
    <text evidence="3">Homodimer.</text>
</comment>
<comment type="caution">
    <text evidence="5">The sequence shown here is derived from an EMBL/GenBank/DDBJ whole genome shotgun (WGS) entry which is preliminary data.</text>
</comment>
<protein>
    <recommendedName>
        <fullName evidence="3">N-acetylmuramic acid 6-phosphate etherase</fullName>
        <shortName evidence="3">MurNAc-6-P etherase</shortName>
        <ecNumber evidence="3">4.2.1.126</ecNumber>
    </recommendedName>
    <alternativeName>
        <fullName evidence="3">N-acetylmuramic acid 6-phosphate hydrolase</fullName>
    </alternativeName>
    <alternativeName>
        <fullName evidence="3">N-acetylmuramic acid 6-phosphate lyase</fullName>
    </alternativeName>
</protein>
<dbReference type="InterPro" id="IPR040190">
    <property type="entry name" value="MURQ/GCKR"/>
</dbReference>
<evidence type="ECO:0000256" key="3">
    <source>
        <dbReference type="HAMAP-Rule" id="MF_00068"/>
    </source>
</evidence>
<dbReference type="NCBIfam" id="NF003915">
    <property type="entry name" value="PRK05441.1"/>
    <property type="match status" value="1"/>
</dbReference>
<feature type="active site" evidence="3">
    <location>
        <position position="118"/>
    </location>
</feature>
<evidence type="ECO:0000313" key="5">
    <source>
        <dbReference type="EMBL" id="TDC53122.1"/>
    </source>
</evidence>
<dbReference type="UniPathway" id="UPA00342"/>
<keyword evidence="6" id="KW-1185">Reference proteome</keyword>
<evidence type="ECO:0000256" key="2">
    <source>
        <dbReference type="ARBA" id="ARBA00023277"/>
    </source>
</evidence>
<keyword evidence="1 3" id="KW-0456">Lyase</keyword>
<dbReference type="HAMAP" id="MF_00068">
    <property type="entry name" value="MurQ"/>
    <property type="match status" value="1"/>
</dbReference>
<comment type="miscellaneous">
    <text evidence="3">A lyase-type mechanism (elimination/hydration) is suggested for the cleavage of the lactyl ether bond of MurNAc 6-phosphate, with the formation of an alpha,beta-unsaturated aldehyde intermediate with (E)-stereochemistry, followed by the syn addition of water to give product.</text>
</comment>
<dbReference type="PANTHER" id="PTHR10088:SF4">
    <property type="entry name" value="GLUCOKINASE REGULATORY PROTEIN"/>
    <property type="match status" value="1"/>
</dbReference>
<dbReference type="RefSeq" id="WP_131980640.1">
    <property type="nucleotide sequence ID" value="NZ_SMKL01000011.1"/>
</dbReference>
<dbReference type="GO" id="GO:0097173">
    <property type="term" value="P:N-acetylmuramic acid catabolic process"/>
    <property type="evidence" value="ECO:0007669"/>
    <property type="project" value="UniProtKB-UniPathway"/>
</dbReference>
<dbReference type="GO" id="GO:0016803">
    <property type="term" value="F:ether hydrolase activity"/>
    <property type="evidence" value="ECO:0007669"/>
    <property type="project" value="TreeGrafter"/>
</dbReference>
<organism evidence="5 6">
    <name type="scientific">Jiangella ureilytica</name>
    <dbReference type="NCBI Taxonomy" id="2530374"/>
    <lineage>
        <taxon>Bacteria</taxon>
        <taxon>Bacillati</taxon>
        <taxon>Actinomycetota</taxon>
        <taxon>Actinomycetes</taxon>
        <taxon>Jiangellales</taxon>
        <taxon>Jiangellaceae</taxon>
        <taxon>Jiangella</taxon>
    </lineage>
</organism>
<reference evidence="5 6" key="1">
    <citation type="submission" date="2019-02" db="EMBL/GenBank/DDBJ databases">
        <title>Draft genome sequences of novel Actinobacteria.</title>
        <authorList>
            <person name="Sahin N."/>
            <person name="Ay H."/>
            <person name="Saygin H."/>
        </authorList>
    </citation>
    <scope>NUCLEOTIDE SEQUENCE [LARGE SCALE GENOMIC DNA]</scope>
    <source>
        <strain evidence="5 6">KC603</strain>
    </source>
</reference>
<comment type="similarity">
    <text evidence="3">Belongs to the GCKR-like family. MurNAc-6-P etherase subfamily.</text>
</comment>
<gene>
    <name evidence="3 5" type="primary">murQ</name>
    <name evidence="5" type="ORF">E1212_06805</name>
</gene>
<dbReference type="GO" id="GO:0097367">
    <property type="term" value="F:carbohydrate derivative binding"/>
    <property type="evidence" value="ECO:0007669"/>
    <property type="project" value="InterPro"/>
</dbReference>
<dbReference type="GO" id="GO:0016835">
    <property type="term" value="F:carbon-oxygen lyase activity"/>
    <property type="evidence" value="ECO:0007669"/>
    <property type="project" value="UniProtKB-UniRule"/>
</dbReference>
<keyword evidence="2 3" id="KW-0119">Carbohydrate metabolism</keyword>
<dbReference type="PROSITE" id="PS51464">
    <property type="entry name" value="SIS"/>
    <property type="match status" value="1"/>
</dbReference>
<dbReference type="GO" id="GO:0009254">
    <property type="term" value="P:peptidoglycan turnover"/>
    <property type="evidence" value="ECO:0007669"/>
    <property type="project" value="TreeGrafter"/>
</dbReference>
<comment type="catalytic activity">
    <reaction evidence="3">
        <text>N-acetyl-D-muramate 6-phosphate + H2O = N-acetyl-D-glucosamine 6-phosphate + (R)-lactate</text>
        <dbReference type="Rhea" id="RHEA:26410"/>
        <dbReference type="ChEBI" id="CHEBI:15377"/>
        <dbReference type="ChEBI" id="CHEBI:16004"/>
        <dbReference type="ChEBI" id="CHEBI:57513"/>
        <dbReference type="ChEBI" id="CHEBI:58722"/>
        <dbReference type="EC" id="4.2.1.126"/>
    </reaction>
</comment>
<dbReference type="NCBIfam" id="NF009222">
    <property type="entry name" value="PRK12570.1"/>
    <property type="match status" value="1"/>
</dbReference>
<dbReference type="GO" id="GO:0046348">
    <property type="term" value="P:amino sugar catabolic process"/>
    <property type="evidence" value="ECO:0007669"/>
    <property type="project" value="InterPro"/>
</dbReference>
<feature type="domain" description="SIS" evidence="4">
    <location>
        <begin position="59"/>
        <end position="222"/>
    </location>
</feature>
<dbReference type="EC" id="4.2.1.126" evidence="3"/>
<dbReference type="Proteomes" id="UP000295621">
    <property type="component" value="Unassembled WGS sequence"/>
</dbReference>
<evidence type="ECO:0000313" key="6">
    <source>
        <dbReference type="Proteomes" id="UP000295621"/>
    </source>
</evidence>
<comment type="function">
    <text evidence="3">Specifically catalyzes the cleavage of the D-lactyl ether substituent of MurNAc 6-phosphate, producing GlcNAc 6-phosphate and D-lactate.</text>
</comment>
<accession>A0A4R4RW54</accession>
<sequence length="303" mass="31063">MSDGDGRTPPDTEAIDPRYAAIEEASVADLARLMNDADRTVPAAVGRELPRISAAIEAIVERVGAGGRLVYAGAGTSGRLGVLDASESRPTFNVGPDEVLAVIAGGPDAIAGAVEGAEDDAAAGARAMTDACIGPADVVVGLATSGRTPYVLGAVRRARELGALTVGVSCNRGAELSADVDHPIEVVVGPEVLSGSTRLKAGTAQKLVLNMISTITMVRLGKTYRGLMVDLRATNDKLRGRATRIVSALTGAGPDEARAVLATSGYDVRAAVVRLRLGLDHDTATERLRAAGGRLRDALGEHA</sequence>
<dbReference type="Gene3D" id="1.10.8.1080">
    <property type="match status" value="1"/>
</dbReference>
<dbReference type="AlphaFoldDB" id="A0A4R4RW54"/>
<dbReference type="NCBIfam" id="TIGR00274">
    <property type="entry name" value="N-acetylmuramic acid 6-phosphate etherase"/>
    <property type="match status" value="1"/>
</dbReference>
<dbReference type="PANTHER" id="PTHR10088">
    <property type="entry name" value="GLUCOKINASE REGULATORY PROTEIN"/>
    <property type="match status" value="1"/>
</dbReference>
<feature type="active site" description="Proton donor" evidence="3">
    <location>
        <position position="87"/>
    </location>
</feature>
<dbReference type="InterPro" id="IPR046348">
    <property type="entry name" value="SIS_dom_sf"/>
</dbReference>
<dbReference type="InterPro" id="IPR005488">
    <property type="entry name" value="Etherase_MurQ"/>
</dbReference>
<proteinExistence type="inferred from homology"/>